<dbReference type="InterPro" id="IPR000477">
    <property type="entry name" value="RT_dom"/>
</dbReference>
<dbReference type="EMBL" id="JAUNZN010000002">
    <property type="protein sequence ID" value="KAK4825638.1"/>
    <property type="molecule type" value="Genomic_DNA"/>
</dbReference>
<sequence length="204" mass="23016">MVEEDQFREYLSKLNIHKSMGPDGKSWLSKLITFYEKMTIILLDEGRAVDILIEKLIKHGFDEQTVRWTKNWLNSWAQSVVVSSVKPSRRPLTSSVPQGSTLGPVLLNIFINDLDDGAECSLSKFADDTKLGGVADTPEGCAAIQRYLDRLDKWAARNLMKSNKGKCKVLHPGRNKPRHQYMLGADQLESSLAEKDLRVLVDTK</sequence>
<proteinExistence type="predicted"/>
<dbReference type="Proteomes" id="UP001333110">
    <property type="component" value="Unassembled WGS sequence"/>
</dbReference>
<accession>A0AAN7PG86</accession>
<protein>
    <recommendedName>
        <fullName evidence="1">Reverse transcriptase domain-containing protein</fullName>
    </recommendedName>
</protein>
<evidence type="ECO:0000313" key="2">
    <source>
        <dbReference type="EMBL" id="KAK4825638.1"/>
    </source>
</evidence>
<reference evidence="2 3" key="1">
    <citation type="journal article" date="2023" name="J. Hered.">
        <title>Chromosome-level genome of the wood stork (Mycteria americana) provides insight into avian chromosome evolution.</title>
        <authorList>
            <person name="Flamio R. Jr."/>
            <person name="Ramstad K.M."/>
        </authorList>
    </citation>
    <scope>NUCLEOTIDE SEQUENCE [LARGE SCALE GENOMIC DNA]</scope>
    <source>
        <strain evidence="2">JAX WOST 10</strain>
    </source>
</reference>
<dbReference type="PANTHER" id="PTHR33332">
    <property type="entry name" value="REVERSE TRANSCRIPTASE DOMAIN-CONTAINING PROTEIN"/>
    <property type="match status" value="1"/>
</dbReference>
<dbReference type="PROSITE" id="PS50878">
    <property type="entry name" value="RT_POL"/>
    <property type="match status" value="1"/>
</dbReference>
<organism evidence="2 3">
    <name type="scientific">Mycteria americana</name>
    <name type="common">Wood stork</name>
    <dbReference type="NCBI Taxonomy" id="33587"/>
    <lineage>
        <taxon>Eukaryota</taxon>
        <taxon>Metazoa</taxon>
        <taxon>Chordata</taxon>
        <taxon>Craniata</taxon>
        <taxon>Vertebrata</taxon>
        <taxon>Euteleostomi</taxon>
        <taxon>Archelosauria</taxon>
        <taxon>Archosauria</taxon>
        <taxon>Dinosauria</taxon>
        <taxon>Saurischia</taxon>
        <taxon>Theropoda</taxon>
        <taxon>Coelurosauria</taxon>
        <taxon>Aves</taxon>
        <taxon>Neognathae</taxon>
        <taxon>Neoaves</taxon>
        <taxon>Aequornithes</taxon>
        <taxon>Ciconiiformes</taxon>
        <taxon>Ciconiidae</taxon>
        <taxon>Mycteria</taxon>
    </lineage>
</organism>
<evidence type="ECO:0000259" key="1">
    <source>
        <dbReference type="PROSITE" id="PS50878"/>
    </source>
</evidence>
<evidence type="ECO:0000313" key="3">
    <source>
        <dbReference type="Proteomes" id="UP001333110"/>
    </source>
</evidence>
<feature type="domain" description="Reverse transcriptase" evidence="1">
    <location>
        <begin position="1"/>
        <end position="187"/>
    </location>
</feature>
<keyword evidence="3" id="KW-1185">Reference proteome</keyword>
<name>A0AAN7PG86_MYCAM</name>
<gene>
    <name evidence="2" type="ORF">QYF61_001423</name>
</gene>
<dbReference type="Pfam" id="PF00078">
    <property type="entry name" value="RVT_1"/>
    <property type="match status" value="1"/>
</dbReference>
<comment type="caution">
    <text evidence="2">The sequence shown here is derived from an EMBL/GenBank/DDBJ whole genome shotgun (WGS) entry which is preliminary data.</text>
</comment>
<dbReference type="AlphaFoldDB" id="A0AAN7PG86"/>